<dbReference type="HOGENOM" id="CLU_027402_4_3_14"/>
<reference evidence="3 5" key="1">
    <citation type="journal article" date="2013" name="J. Mol. Microbiol. Biotechnol.">
        <title>Analysis of the Complete Genomes of Acholeplasma brassicae , A. palmae and A. laidlawii and Their Comparison to the Obligate Parasites from ' Candidatus Phytoplasma'.</title>
        <authorList>
            <person name="Kube M."/>
            <person name="Siewert C."/>
            <person name="Migdoll A.M."/>
            <person name="Duduk B."/>
            <person name="Holz S."/>
            <person name="Rabus R."/>
            <person name="Seemuller E."/>
            <person name="Mitrovic J."/>
            <person name="Muller I."/>
            <person name="Buttner C."/>
            <person name="Reinhardt R."/>
        </authorList>
    </citation>
    <scope>NUCLEOTIDE SEQUENCE [LARGE SCALE GENOMIC DNA]</scope>
    <source>
        <strain evidence="5">0502</strain>
        <strain evidence="3">O502</strain>
    </source>
</reference>
<dbReference type="PANTHER" id="PTHR46889">
    <property type="entry name" value="TRANSPOSASE INSF FOR INSERTION SEQUENCE IS3B-RELATED"/>
    <property type="match status" value="1"/>
</dbReference>
<dbReference type="GO" id="GO:0003676">
    <property type="term" value="F:nucleic acid binding"/>
    <property type="evidence" value="ECO:0007669"/>
    <property type="project" value="InterPro"/>
</dbReference>
<evidence type="ECO:0000259" key="2">
    <source>
        <dbReference type="PROSITE" id="PS50994"/>
    </source>
</evidence>
<dbReference type="InterPro" id="IPR001584">
    <property type="entry name" value="Integrase_cat-core"/>
</dbReference>
<dbReference type="KEGG" id="abra:BN85301410"/>
<sequence>MVLCEILLIVRSSYYKWLKHEETNEEKINHELSQLILEYHDEFKGILGYRRMTLWINKRNQTNYNVKRIRRLMKKLGVSSVIRRVRKGYIKVRPEITAENVLNRQFEANNPNEKWLTDVTEFKVIGSNTKLYLSAIIDLCDTSIISYKMGISNNNQLVNETFEKAFQLNPEAKPMVHSDRGYQYTNKVFQKKLTSRSMTVSMSRVGRCIDNGPMESFWGTLKSEMYYLTQFHDINQLKVAIDQYIQFYNKQRYQEKLKGLTPMEFRNQALKIESVI</sequence>
<evidence type="ECO:0000313" key="5">
    <source>
        <dbReference type="Proteomes" id="UP000032737"/>
    </source>
</evidence>
<dbReference type="PANTHER" id="PTHR46889:SF4">
    <property type="entry name" value="TRANSPOSASE INSO FOR INSERTION SEQUENCE ELEMENT IS911B-RELATED"/>
    <property type="match status" value="1"/>
</dbReference>
<dbReference type="EMBL" id="FO681348">
    <property type="protein sequence ID" value="CCV65345.1"/>
    <property type="molecule type" value="Genomic_DNA"/>
</dbReference>
<name>U4KM51_9MOLU</name>
<dbReference type="KEGG" id="abra:BN85303240"/>
<dbReference type="EMBL" id="FO681348">
    <property type="protein sequence ID" value="CCV65162.1"/>
    <property type="molecule type" value="Genomic_DNA"/>
</dbReference>
<dbReference type="InterPro" id="IPR012337">
    <property type="entry name" value="RNaseH-like_sf"/>
</dbReference>
<evidence type="ECO:0000313" key="3">
    <source>
        <dbReference type="EMBL" id="CCV65162.1"/>
    </source>
</evidence>
<dbReference type="InterPro" id="IPR025948">
    <property type="entry name" value="HTH-like_dom"/>
</dbReference>
<keyword evidence="5" id="KW-1185">Reference proteome</keyword>
<proteinExistence type="predicted"/>
<dbReference type="Proteomes" id="UP000032737">
    <property type="component" value="Chromosome"/>
</dbReference>
<dbReference type="GO" id="GO:0015074">
    <property type="term" value="P:DNA integration"/>
    <property type="evidence" value="ECO:0007669"/>
    <property type="project" value="InterPro"/>
</dbReference>
<comment type="function">
    <text evidence="1">Involved in the transposition of the insertion sequence.</text>
</comment>
<dbReference type="InterPro" id="IPR048020">
    <property type="entry name" value="Transpos_IS3"/>
</dbReference>
<dbReference type="AlphaFoldDB" id="U4KM51"/>
<evidence type="ECO:0000313" key="4">
    <source>
        <dbReference type="EMBL" id="CCV65345.1"/>
    </source>
</evidence>
<gene>
    <name evidence="3" type="ORF">BN85301410</name>
    <name evidence="4" type="ORF">BN85303240</name>
</gene>
<accession>U4KM51</accession>
<dbReference type="Pfam" id="PF13276">
    <property type="entry name" value="HTH_21"/>
    <property type="match status" value="1"/>
</dbReference>
<evidence type="ECO:0000256" key="1">
    <source>
        <dbReference type="ARBA" id="ARBA00002286"/>
    </source>
</evidence>
<dbReference type="STRING" id="61635.BN85301410"/>
<dbReference type="Gene3D" id="3.30.420.10">
    <property type="entry name" value="Ribonuclease H-like superfamily/Ribonuclease H"/>
    <property type="match status" value="1"/>
</dbReference>
<dbReference type="Pfam" id="PF13333">
    <property type="entry name" value="rve_2"/>
    <property type="match status" value="1"/>
</dbReference>
<feature type="domain" description="Integrase catalytic" evidence="2">
    <location>
        <begin position="107"/>
        <end position="270"/>
    </location>
</feature>
<protein>
    <submittedName>
        <fullName evidence="3 4">Transposase</fullName>
    </submittedName>
</protein>
<dbReference type="SUPFAM" id="SSF53098">
    <property type="entry name" value="Ribonuclease H-like"/>
    <property type="match status" value="1"/>
</dbReference>
<dbReference type="InterPro" id="IPR050900">
    <property type="entry name" value="Transposase_IS3/IS150/IS904"/>
</dbReference>
<dbReference type="PROSITE" id="PS50994">
    <property type="entry name" value="INTEGRASE"/>
    <property type="match status" value="1"/>
</dbReference>
<organism evidence="3 5">
    <name type="scientific">Acholeplasma brassicae</name>
    <dbReference type="NCBI Taxonomy" id="61635"/>
    <lineage>
        <taxon>Bacteria</taxon>
        <taxon>Bacillati</taxon>
        <taxon>Mycoplasmatota</taxon>
        <taxon>Mollicutes</taxon>
        <taxon>Acholeplasmatales</taxon>
        <taxon>Acholeplasmataceae</taxon>
        <taxon>Acholeplasma</taxon>
    </lineage>
</organism>
<dbReference type="Pfam" id="PF00665">
    <property type="entry name" value="rve"/>
    <property type="match status" value="1"/>
</dbReference>
<dbReference type="InterPro" id="IPR036397">
    <property type="entry name" value="RNaseH_sf"/>
</dbReference>
<dbReference type="NCBIfam" id="NF033516">
    <property type="entry name" value="transpos_IS3"/>
    <property type="match status" value="1"/>
</dbReference>